<keyword evidence="3" id="KW-0813">Transport</keyword>
<dbReference type="PANTHER" id="PTHR10125:SF31">
    <property type="entry name" value="P2X RECEPTOR E"/>
    <property type="match status" value="1"/>
</dbReference>
<evidence type="ECO:0000256" key="10">
    <source>
        <dbReference type="SAM" id="Phobius"/>
    </source>
</evidence>
<sequence length="351" mass="39939">MWPTYSPVFGIFIYNQGYLDYEPSQGAISTHVHGNFVAISSGKPKTRYFTAEEITYPGLENGNLFVATRLDISHQQRGVCEDKQLRCETDADCHAQVEGKCSEKGFCIEPSWCPIEEQDESYKLDASADLAIWVKSAIQFVGMAPDKIWSTETDHAYPEPGYNLFTVRELLLLCEPTPVRFEEISMLGAAIEVSFVWNCHIQNDKCKPSVKVRRLDTLFEESHFGYFVASAEYVTDDERYQKNAHGVRIFLRTVGSGHRLSVIKLAMKASTAGTLLTVAPLIADLLMLQVFALSRKYFARKYEVSPDFSEYMEQLVAKKEEQSRLPGMLAEDDAAALERDQDWRRRLEEHD</sequence>
<comment type="similarity">
    <text evidence="2">Belongs to the P2X receptor family.</text>
</comment>
<evidence type="ECO:0000313" key="11">
    <source>
        <dbReference type="EMBL" id="CAE7488113.1"/>
    </source>
</evidence>
<protein>
    <submittedName>
        <fullName evidence="11">P2RX4 protein</fullName>
    </submittedName>
</protein>
<dbReference type="GO" id="GO:0007165">
    <property type="term" value="P:signal transduction"/>
    <property type="evidence" value="ECO:0007669"/>
    <property type="project" value="UniProtKB-ARBA"/>
</dbReference>
<dbReference type="InterPro" id="IPR059116">
    <property type="entry name" value="P2X_receptor"/>
</dbReference>
<keyword evidence="9" id="KW-0407">Ion channel</keyword>
<keyword evidence="7 10" id="KW-0472">Membrane</keyword>
<evidence type="ECO:0000256" key="8">
    <source>
        <dbReference type="ARBA" id="ARBA00023286"/>
    </source>
</evidence>
<feature type="transmembrane region" description="Helical" evidence="10">
    <location>
        <begin position="272"/>
        <end position="293"/>
    </location>
</feature>
<dbReference type="GO" id="GO:0015267">
    <property type="term" value="F:channel activity"/>
    <property type="evidence" value="ECO:0007669"/>
    <property type="project" value="UniProtKB-ARBA"/>
</dbReference>
<keyword evidence="6" id="KW-0406">Ion transport</keyword>
<dbReference type="OrthoDB" id="422047at2759"/>
<keyword evidence="8" id="KW-1071">Ligand-gated ion channel</keyword>
<evidence type="ECO:0000256" key="5">
    <source>
        <dbReference type="ARBA" id="ARBA00022989"/>
    </source>
</evidence>
<dbReference type="EMBL" id="CAJNDS010002466">
    <property type="protein sequence ID" value="CAE7488113.1"/>
    <property type="molecule type" value="Genomic_DNA"/>
</dbReference>
<evidence type="ECO:0000256" key="1">
    <source>
        <dbReference type="ARBA" id="ARBA00004308"/>
    </source>
</evidence>
<dbReference type="Proteomes" id="UP000604046">
    <property type="component" value="Unassembled WGS sequence"/>
</dbReference>
<keyword evidence="12" id="KW-1185">Reference proteome</keyword>
<evidence type="ECO:0000256" key="9">
    <source>
        <dbReference type="ARBA" id="ARBA00023303"/>
    </source>
</evidence>
<dbReference type="Gene3D" id="2.60.490.10">
    <property type="entry name" value="atp-gated p2x4 ion channel domain"/>
    <property type="match status" value="1"/>
</dbReference>
<evidence type="ECO:0000256" key="7">
    <source>
        <dbReference type="ARBA" id="ARBA00023136"/>
    </source>
</evidence>
<dbReference type="Pfam" id="PF00864">
    <property type="entry name" value="P2X_receptor"/>
    <property type="match status" value="1"/>
</dbReference>
<evidence type="ECO:0000256" key="3">
    <source>
        <dbReference type="ARBA" id="ARBA00022448"/>
    </source>
</evidence>
<evidence type="ECO:0000256" key="6">
    <source>
        <dbReference type="ARBA" id="ARBA00023065"/>
    </source>
</evidence>
<keyword evidence="5 10" id="KW-1133">Transmembrane helix</keyword>
<dbReference type="GO" id="GO:0012505">
    <property type="term" value="C:endomembrane system"/>
    <property type="evidence" value="ECO:0007669"/>
    <property type="project" value="UniProtKB-SubCell"/>
</dbReference>
<evidence type="ECO:0000313" key="12">
    <source>
        <dbReference type="Proteomes" id="UP000604046"/>
    </source>
</evidence>
<dbReference type="AlphaFoldDB" id="A0A812SMP2"/>
<organism evidence="11 12">
    <name type="scientific">Symbiodinium natans</name>
    <dbReference type="NCBI Taxonomy" id="878477"/>
    <lineage>
        <taxon>Eukaryota</taxon>
        <taxon>Sar</taxon>
        <taxon>Alveolata</taxon>
        <taxon>Dinophyceae</taxon>
        <taxon>Suessiales</taxon>
        <taxon>Symbiodiniaceae</taxon>
        <taxon>Symbiodinium</taxon>
    </lineage>
</organism>
<dbReference type="GO" id="GO:0016020">
    <property type="term" value="C:membrane"/>
    <property type="evidence" value="ECO:0007669"/>
    <property type="project" value="TreeGrafter"/>
</dbReference>
<evidence type="ECO:0000256" key="4">
    <source>
        <dbReference type="ARBA" id="ARBA00022692"/>
    </source>
</evidence>
<name>A0A812SMP2_9DINO</name>
<keyword evidence="4 10" id="KW-0812">Transmembrane</keyword>
<evidence type="ECO:0000256" key="2">
    <source>
        <dbReference type="ARBA" id="ARBA00009848"/>
    </source>
</evidence>
<dbReference type="Gene3D" id="1.10.287.940">
    <property type="entry name" value="atp-gated p2x4 ion channel"/>
    <property type="match status" value="1"/>
</dbReference>
<dbReference type="InterPro" id="IPR027309">
    <property type="entry name" value="P2X_extracellular_dom_sf"/>
</dbReference>
<dbReference type="PANTHER" id="PTHR10125">
    <property type="entry name" value="P2X PURINOCEPTOR"/>
    <property type="match status" value="1"/>
</dbReference>
<reference evidence="11" key="1">
    <citation type="submission" date="2021-02" db="EMBL/GenBank/DDBJ databases">
        <authorList>
            <person name="Dougan E. K."/>
            <person name="Rhodes N."/>
            <person name="Thang M."/>
            <person name="Chan C."/>
        </authorList>
    </citation>
    <scope>NUCLEOTIDE SEQUENCE</scope>
</reference>
<gene>
    <name evidence="11" type="primary">P2RX4</name>
    <name evidence="11" type="ORF">SNAT2548_LOCUS27375</name>
</gene>
<comment type="subcellular location">
    <subcellularLocation>
        <location evidence="1">Endomembrane system</location>
    </subcellularLocation>
</comment>
<dbReference type="GO" id="GO:0070588">
    <property type="term" value="P:calcium ion transmembrane transport"/>
    <property type="evidence" value="ECO:0007669"/>
    <property type="project" value="TreeGrafter"/>
</dbReference>
<comment type="caution">
    <text evidence="11">The sequence shown here is derived from an EMBL/GenBank/DDBJ whole genome shotgun (WGS) entry which is preliminary data.</text>
</comment>
<proteinExistence type="inferred from homology"/>
<accession>A0A812SMP2</accession>